<keyword evidence="2" id="KW-1185">Reference proteome</keyword>
<name>A0A0L6VBP2_9BASI</name>
<evidence type="ECO:0000313" key="1">
    <source>
        <dbReference type="EMBL" id="KNZ58134.1"/>
    </source>
</evidence>
<dbReference type="VEuPathDB" id="FungiDB:VP01_1994g1"/>
<gene>
    <name evidence="1" type="ORF">VP01_1994g1</name>
</gene>
<accession>A0A0L6VBP2</accession>
<evidence type="ECO:0000313" key="2">
    <source>
        <dbReference type="Proteomes" id="UP000037035"/>
    </source>
</evidence>
<dbReference type="AlphaFoldDB" id="A0A0L6VBP2"/>
<dbReference type="EMBL" id="LAVV01006830">
    <property type="protein sequence ID" value="KNZ58134.1"/>
    <property type="molecule type" value="Genomic_DNA"/>
</dbReference>
<organism evidence="1 2">
    <name type="scientific">Puccinia sorghi</name>
    <dbReference type="NCBI Taxonomy" id="27349"/>
    <lineage>
        <taxon>Eukaryota</taxon>
        <taxon>Fungi</taxon>
        <taxon>Dikarya</taxon>
        <taxon>Basidiomycota</taxon>
        <taxon>Pucciniomycotina</taxon>
        <taxon>Pucciniomycetes</taxon>
        <taxon>Pucciniales</taxon>
        <taxon>Pucciniaceae</taxon>
        <taxon>Puccinia</taxon>
    </lineage>
</organism>
<protein>
    <submittedName>
        <fullName evidence="1">Uncharacterized protein</fullName>
    </submittedName>
</protein>
<dbReference type="Proteomes" id="UP000037035">
    <property type="component" value="Unassembled WGS sequence"/>
</dbReference>
<dbReference type="OrthoDB" id="2507454at2759"/>
<proteinExistence type="predicted"/>
<sequence>MYGVPSPDIQIRLYSKYLARLPVPNSPGPNSNYIDWELVIVMSFLDAANLEYIVLTPMPEVPSPSQASENKIVFSVITQQKISNTFNKISGMLTACGLINRRSSALFSKASSDKTLNSLILKDSPLNPNDVHSVALLSSITQNWLHCVSFLLNQNGSYVAVSASAAKAFHPFNKKPFARPKKPHNCFLCNINRSSK</sequence>
<reference evidence="1 2" key="1">
    <citation type="submission" date="2015-08" db="EMBL/GenBank/DDBJ databases">
        <title>Next Generation Sequencing and Analysis of the Genome of Puccinia sorghi L Schw, the Causal Agent of Maize Common Rust.</title>
        <authorList>
            <person name="Rochi L."/>
            <person name="Burguener G."/>
            <person name="Darino M."/>
            <person name="Turjanski A."/>
            <person name="Kreff E."/>
            <person name="Dieguez M.J."/>
            <person name="Sacco F."/>
        </authorList>
    </citation>
    <scope>NUCLEOTIDE SEQUENCE [LARGE SCALE GENOMIC DNA]</scope>
    <source>
        <strain evidence="1 2">RO10H11247</strain>
    </source>
</reference>
<comment type="caution">
    <text evidence="1">The sequence shown here is derived from an EMBL/GenBank/DDBJ whole genome shotgun (WGS) entry which is preliminary data.</text>
</comment>